<dbReference type="Proteomes" id="UP000017590">
    <property type="component" value="Chromosome"/>
</dbReference>
<accession>A0ABM5NQV1</accession>
<feature type="domain" description="Nitrogenase/oxidoreductase component 1" evidence="1">
    <location>
        <begin position="85"/>
        <end position="364"/>
    </location>
</feature>
<sequence>MWKGDIMLINVSGHVDEAGTCTLIKDAAFPEPFVSGLQYNAPARGVWNIVHVGMLIPKSHQIYVCAANCLRGVVLTAAEMGTLDRFSTIAVQENNVLEGDMEELIIEGVSDILSKLPQKPPAVLIFTACIHYFMGCDLELVYTELRKRYPDVAFTDCYMDPIMRKSGLTPDEKMKRQLYSILQPMEINKKSINIIGNNIPTDESSELIRTIRENGYELKDITFCKTYDEYLNMAESCANISYLPVAIPGGDYLQDKLGQKHLHLPLCYGFDEITKNLNTLSEYLGLPKKEYADEKSAALNALKEAKKVIGGAKISIDYTAVPRPCGLARLLVQNGFNVDRLYVDSFTKWDKTDFDWLVKNKPEIKVYATVHAKMGVLDRKCSEKSLAIGQKAAYFTGSEYFVNIVEGGGMYGFDGIVRLAGLMKEAFTCPKDVRKLIQIKGWRCNCCL</sequence>
<dbReference type="Pfam" id="PF00148">
    <property type="entry name" value="Oxidored_nitro"/>
    <property type="match status" value="1"/>
</dbReference>
<dbReference type="Gene3D" id="3.40.50.12380">
    <property type="entry name" value="Nitrogenase MoFe cofactor biosynthesis protein NifE, C-terminal"/>
    <property type="match status" value="1"/>
</dbReference>
<dbReference type="InterPro" id="IPR000510">
    <property type="entry name" value="Nase/OxRdtase_comp1"/>
</dbReference>
<proteinExistence type="predicted"/>
<reference evidence="3" key="1">
    <citation type="journal article" date="2014" name="Biotechnol. Biofuels">
        <title>Comparison of single-molecule sequencing and hybrid approaches for finishing the genome of Clostridium autoethanogenum and analysis of CRISPR systems in industrial relevant Clostridia.</title>
        <authorList>
            <person name="Brown S.D."/>
            <person name="Nagaraju S."/>
            <person name="Utturkar S."/>
            <person name="De Tissera S."/>
            <person name="Segovia S."/>
            <person name="Mitchell W."/>
            <person name="Land M.L."/>
            <person name="Dassanayake A."/>
            <person name="Kopke M."/>
        </authorList>
    </citation>
    <scope>NUCLEOTIDE SEQUENCE [LARGE SCALE GENOMIC DNA]</scope>
    <source>
        <strain evidence="3">DSM 10061</strain>
    </source>
</reference>
<dbReference type="RefSeq" id="WP_242832247.1">
    <property type="nucleotide sequence ID" value="NC_022592.1"/>
</dbReference>
<organism evidence="2 3">
    <name type="scientific">Clostridium autoethanogenum DSM 10061</name>
    <dbReference type="NCBI Taxonomy" id="1341692"/>
    <lineage>
        <taxon>Bacteria</taxon>
        <taxon>Bacillati</taxon>
        <taxon>Bacillota</taxon>
        <taxon>Clostridia</taxon>
        <taxon>Eubacteriales</taxon>
        <taxon>Clostridiaceae</taxon>
        <taxon>Clostridium</taxon>
    </lineage>
</organism>
<evidence type="ECO:0000313" key="3">
    <source>
        <dbReference type="Proteomes" id="UP000017590"/>
    </source>
</evidence>
<dbReference type="SUPFAM" id="SSF53807">
    <property type="entry name" value="Helical backbone' metal receptor"/>
    <property type="match status" value="1"/>
</dbReference>
<name>A0ABM5NQV1_9CLOT</name>
<protein>
    <submittedName>
        <fullName evidence="2">Nitrogenase component 1</fullName>
    </submittedName>
</protein>
<evidence type="ECO:0000259" key="1">
    <source>
        <dbReference type="Pfam" id="PF00148"/>
    </source>
</evidence>
<gene>
    <name evidence="2" type="ORF">CAETHG_0367</name>
</gene>
<keyword evidence="3" id="KW-1185">Reference proteome</keyword>
<dbReference type="EMBL" id="CP006763">
    <property type="protein sequence ID" value="AGY74596.2"/>
    <property type="molecule type" value="Genomic_DNA"/>
</dbReference>
<evidence type="ECO:0000313" key="2">
    <source>
        <dbReference type="EMBL" id="AGY74596.2"/>
    </source>
</evidence>